<name>A0ABU2G280_9EURY</name>
<accession>A0ABU2G280</accession>
<evidence type="ECO:0000313" key="2">
    <source>
        <dbReference type="EMBL" id="MDS0294897.1"/>
    </source>
</evidence>
<proteinExistence type="predicted"/>
<organism evidence="2 3">
    <name type="scientific">Halogeometricum luteum</name>
    <dbReference type="NCBI Taxonomy" id="2950537"/>
    <lineage>
        <taxon>Archaea</taxon>
        <taxon>Methanobacteriati</taxon>
        <taxon>Methanobacteriota</taxon>
        <taxon>Stenosarchaea group</taxon>
        <taxon>Halobacteria</taxon>
        <taxon>Halobacteriales</taxon>
        <taxon>Haloferacaceae</taxon>
        <taxon>Halogeometricum</taxon>
    </lineage>
</organism>
<gene>
    <name evidence="2" type="ORF">NDI79_12025</name>
</gene>
<dbReference type="RefSeq" id="WP_310929307.1">
    <property type="nucleotide sequence ID" value="NZ_JAMQOQ010000003.1"/>
</dbReference>
<keyword evidence="1" id="KW-1133">Transmembrane helix</keyword>
<keyword evidence="1" id="KW-0472">Membrane</keyword>
<dbReference type="EMBL" id="JAMQOQ010000003">
    <property type="protein sequence ID" value="MDS0294897.1"/>
    <property type="molecule type" value="Genomic_DNA"/>
</dbReference>
<evidence type="ECO:0000313" key="3">
    <source>
        <dbReference type="Proteomes" id="UP001254813"/>
    </source>
</evidence>
<feature type="transmembrane region" description="Helical" evidence="1">
    <location>
        <begin position="12"/>
        <end position="30"/>
    </location>
</feature>
<sequence length="86" mass="9530">MSMGNQYSDLRYPLGVVGLIIVSLFLRAGIRRIVDGLVTDSVSWVPLFGTVGRTVLIYSWAVSLFAFVLVPIVAFWFGTRYGQRSG</sequence>
<keyword evidence="3" id="KW-1185">Reference proteome</keyword>
<reference evidence="2 3" key="1">
    <citation type="submission" date="2022-06" db="EMBL/GenBank/DDBJ databases">
        <title>Halogeometricum sp. a new haloarchaeum isolate from saline soil.</title>
        <authorList>
            <person name="Strakova D."/>
            <person name="Galisteo C."/>
            <person name="Sanchez-Porro C."/>
            <person name="Ventosa A."/>
        </authorList>
    </citation>
    <scope>NUCLEOTIDE SEQUENCE [LARGE SCALE GENOMIC DNA]</scope>
    <source>
        <strain evidence="3">S3BR25-2</strain>
    </source>
</reference>
<dbReference type="Proteomes" id="UP001254813">
    <property type="component" value="Unassembled WGS sequence"/>
</dbReference>
<keyword evidence="1" id="KW-0812">Transmembrane</keyword>
<comment type="caution">
    <text evidence="2">The sequence shown here is derived from an EMBL/GenBank/DDBJ whole genome shotgun (WGS) entry which is preliminary data.</text>
</comment>
<feature type="transmembrane region" description="Helical" evidence="1">
    <location>
        <begin position="55"/>
        <end position="77"/>
    </location>
</feature>
<protein>
    <submittedName>
        <fullName evidence="2">Uncharacterized protein</fullName>
    </submittedName>
</protein>
<evidence type="ECO:0000256" key="1">
    <source>
        <dbReference type="SAM" id="Phobius"/>
    </source>
</evidence>